<dbReference type="InterPro" id="IPR036866">
    <property type="entry name" value="RibonucZ/Hydroxyglut_hydro"/>
</dbReference>
<evidence type="ECO:0000313" key="2">
    <source>
        <dbReference type="EMBL" id="MFC5062056.1"/>
    </source>
</evidence>
<gene>
    <name evidence="2" type="ORF">ACFPBZ_07560</name>
</gene>
<evidence type="ECO:0000313" key="3">
    <source>
        <dbReference type="Proteomes" id="UP001595947"/>
    </source>
</evidence>
<dbReference type="InterPro" id="IPR001279">
    <property type="entry name" value="Metallo-B-lactamas"/>
</dbReference>
<organism evidence="2 3">
    <name type="scientific">Actinomycetospora atypica</name>
    <dbReference type="NCBI Taxonomy" id="1290095"/>
    <lineage>
        <taxon>Bacteria</taxon>
        <taxon>Bacillati</taxon>
        <taxon>Actinomycetota</taxon>
        <taxon>Actinomycetes</taxon>
        <taxon>Pseudonocardiales</taxon>
        <taxon>Pseudonocardiaceae</taxon>
        <taxon>Actinomycetospora</taxon>
    </lineage>
</organism>
<dbReference type="PANTHER" id="PTHR13754">
    <property type="entry name" value="METALLO-BETA-LACTAMASE SUPERFAMILY PROTEIN"/>
    <property type="match status" value="1"/>
</dbReference>
<dbReference type="InterPro" id="IPR052926">
    <property type="entry name" value="Metallo-beta-lactamase_dom"/>
</dbReference>
<dbReference type="Pfam" id="PF00753">
    <property type="entry name" value="Lactamase_B"/>
    <property type="match status" value="1"/>
</dbReference>
<dbReference type="Gene3D" id="3.60.15.10">
    <property type="entry name" value="Ribonuclease Z/Hydroxyacylglutathione hydrolase-like"/>
    <property type="match status" value="1"/>
</dbReference>
<evidence type="ECO:0000259" key="1">
    <source>
        <dbReference type="Pfam" id="PF00753"/>
    </source>
</evidence>
<dbReference type="RefSeq" id="WP_378035409.1">
    <property type="nucleotide sequence ID" value="NZ_JBHSIV010000006.1"/>
</dbReference>
<comment type="caution">
    <text evidence="2">The sequence shown here is derived from an EMBL/GenBank/DDBJ whole genome shotgun (WGS) entry which is preliminary data.</text>
</comment>
<accession>A0ABV9YHD0</accession>
<protein>
    <submittedName>
        <fullName evidence="2">MBL fold metallo-hydrolase</fullName>
    </submittedName>
</protein>
<dbReference type="SUPFAM" id="SSF56281">
    <property type="entry name" value="Metallo-hydrolase/oxidoreductase"/>
    <property type="match status" value="1"/>
</dbReference>
<dbReference type="PANTHER" id="PTHR13754:SF18">
    <property type="entry name" value="7,8-DIHYDROPTERIN-6-METHYL-4-(BETA-D-RIBOFURANOSYL)-AMINOBENZENE-5'-PHOSPHATE SYNTHASE"/>
    <property type="match status" value="1"/>
</dbReference>
<proteinExistence type="predicted"/>
<keyword evidence="3" id="KW-1185">Reference proteome</keyword>
<dbReference type="EMBL" id="JBHSIV010000006">
    <property type="protein sequence ID" value="MFC5062056.1"/>
    <property type="molecule type" value="Genomic_DNA"/>
</dbReference>
<dbReference type="Proteomes" id="UP001595947">
    <property type="component" value="Unassembled WGS sequence"/>
</dbReference>
<name>A0ABV9YHD0_9PSEU</name>
<dbReference type="InterPro" id="IPR041712">
    <property type="entry name" value="DHPS-like_MBL-fold"/>
</dbReference>
<feature type="domain" description="Metallo-beta-lactamase" evidence="1">
    <location>
        <begin position="90"/>
        <end position="149"/>
    </location>
</feature>
<sequence>MCTEIADPTAVAFSAPRPVEGAAVDPVHLEPVDALTITVLVDNSFDALLANTDVATRARLGTGPGEPAGQYVDGLARPGLVAEHGFSALVTVTRNGHDHTLLFDTGVSAEGMATNGRRLDVDPTDIGAVVLSHGHADHTGGFPGLERWLGRTASPLVLHPAAFTRRRLAPPGAPPFAMPQLDRAALVGDGIELVERRDPSFLLDDCVLITGEVDRTTEFERGMAFHEAFVDDTWRPDPWIVDDQALVVNVRGHGLVVLTGCGHAGAVNIARHALRLTGQDRLHALLGGLHLTGPGFEQIIEPTVAALVELAPDVVVPAHCTGWRAQMRLAQELGDAFLPGAVGSRYAFGAREPYRRAPLTPCPGTD</sequence>
<dbReference type="CDD" id="cd07713">
    <property type="entry name" value="DHPS-like_MBL-fold"/>
    <property type="match status" value="1"/>
</dbReference>
<reference evidence="3" key="1">
    <citation type="journal article" date="2019" name="Int. J. Syst. Evol. Microbiol.">
        <title>The Global Catalogue of Microorganisms (GCM) 10K type strain sequencing project: providing services to taxonomists for standard genome sequencing and annotation.</title>
        <authorList>
            <consortium name="The Broad Institute Genomics Platform"/>
            <consortium name="The Broad Institute Genome Sequencing Center for Infectious Disease"/>
            <person name="Wu L."/>
            <person name="Ma J."/>
        </authorList>
    </citation>
    <scope>NUCLEOTIDE SEQUENCE [LARGE SCALE GENOMIC DNA]</scope>
    <source>
        <strain evidence="3">CGMCC 4.7093</strain>
    </source>
</reference>